<reference evidence="5" key="1">
    <citation type="submission" date="2017-09" db="EMBL/GenBank/DDBJ databases">
        <authorList>
            <person name="Feng G."/>
            <person name="Zhu H."/>
        </authorList>
    </citation>
    <scope>NUCLEOTIDE SEQUENCE [LARGE SCALE GENOMIC DNA]</scope>
    <source>
        <strain evidence="5">1PNM-20</strain>
    </source>
</reference>
<name>A0A2A2SGD3_9SPHN</name>
<dbReference type="PANTHER" id="PTHR31302">
    <property type="entry name" value="TRANSMEMBRANE PROTEIN WITH METALLOPHOSPHOESTERASE DOMAIN-RELATED"/>
    <property type="match status" value="1"/>
</dbReference>
<dbReference type="InterPro" id="IPR051158">
    <property type="entry name" value="Metallophosphoesterase_sf"/>
</dbReference>
<evidence type="ECO:0000313" key="5">
    <source>
        <dbReference type="Proteomes" id="UP000218151"/>
    </source>
</evidence>
<dbReference type="AlphaFoldDB" id="A0A2A2SGD3"/>
<evidence type="ECO:0000256" key="1">
    <source>
        <dbReference type="ARBA" id="ARBA00022723"/>
    </source>
</evidence>
<dbReference type="Gene3D" id="3.60.21.10">
    <property type="match status" value="1"/>
</dbReference>
<keyword evidence="2 4" id="KW-0378">Hydrolase</keyword>
<evidence type="ECO:0000259" key="3">
    <source>
        <dbReference type="Pfam" id="PF00149"/>
    </source>
</evidence>
<dbReference type="Pfam" id="PF00149">
    <property type="entry name" value="Metallophos"/>
    <property type="match status" value="1"/>
</dbReference>
<dbReference type="EMBL" id="NSLI01000003">
    <property type="protein sequence ID" value="PAX08309.1"/>
    <property type="molecule type" value="Genomic_DNA"/>
</dbReference>
<gene>
    <name evidence="4" type="ORF">CKY28_07925</name>
</gene>
<evidence type="ECO:0000313" key="4">
    <source>
        <dbReference type="EMBL" id="PAX08309.1"/>
    </source>
</evidence>
<comment type="caution">
    <text evidence="4">The sequence shown here is derived from an EMBL/GenBank/DDBJ whole genome shotgun (WGS) entry which is preliminary data.</text>
</comment>
<dbReference type="GO" id="GO:0046872">
    <property type="term" value="F:metal ion binding"/>
    <property type="evidence" value="ECO:0007669"/>
    <property type="project" value="UniProtKB-KW"/>
</dbReference>
<dbReference type="InterPro" id="IPR029052">
    <property type="entry name" value="Metallo-depent_PP-like"/>
</dbReference>
<sequence>MHAQARRDPVVRRAAVSLPNWPVGERTVRLLLWSDLHLGDRATDRARLERLVAQANALRPDLVVLAGDYIAGHEPRDALVAPGLSALSGLRAPLGTVAVLGNHEYWTDAPRVRRALEGAGVTVLANRAVRRGPLAVGGIDDMVNRREDVVATAAAMREVGGAPLAVSHSPDVAPRLPAGLPLLLAGHTHCGQIVLPGWGPPVEVSAPRYRCGLVREGGRLTVVTAGTGTSVLPLRFGAPPDWWLLTLGG</sequence>
<dbReference type="OrthoDB" id="9780884at2"/>
<protein>
    <submittedName>
        <fullName evidence="4">Phosphohydrolase</fullName>
    </submittedName>
</protein>
<dbReference type="PANTHER" id="PTHR31302:SF31">
    <property type="entry name" value="PHOSPHODIESTERASE YAEI"/>
    <property type="match status" value="1"/>
</dbReference>
<dbReference type="GO" id="GO:0009245">
    <property type="term" value="P:lipid A biosynthetic process"/>
    <property type="evidence" value="ECO:0007669"/>
    <property type="project" value="TreeGrafter"/>
</dbReference>
<organism evidence="4 5">
    <name type="scientific">Sphingomonas lenta</name>
    <dbReference type="NCBI Taxonomy" id="1141887"/>
    <lineage>
        <taxon>Bacteria</taxon>
        <taxon>Pseudomonadati</taxon>
        <taxon>Pseudomonadota</taxon>
        <taxon>Alphaproteobacteria</taxon>
        <taxon>Sphingomonadales</taxon>
        <taxon>Sphingomonadaceae</taxon>
        <taxon>Sphingomonas</taxon>
    </lineage>
</organism>
<feature type="domain" description="Calcineurin-like phosphoesterase" evidence="3">
    <location>
        <begin position="29"/>
        <end position="190"/>
    </location>
</feature>
<accession>A0A2A2SGD3</accession>
<dbReference type="SUPFAM" id="SSF56300">
    <property type="entry name" value="Metallo-dependent phosphatases"/>
    <property type="match status" value="1"/>
</dbReference>
<dbReference type="GO" id="GO:0016020">
    <property type="term" value="C:membrane"/>
    <property type="evidence" value="ECO:0007669"/>
    <property type="project" value="GOC"/>
</dbReference>
<proteinExistence type="predicted"/>
<keyword evidence="1" id="KW-0479">Metal-binding</keyword>
<evidence type="ECO:0000256" key="2">
    <source>
        <dbReference type="ARBA" id="ARBA00022801"/>
    </source>
</evidence>
<dbReference type="GO" id="GO:0008758">
    <property type="term" value="F:UDP-2,3-diacylglucosamine hydrolase activity"/>
    <property type="evidence" value="ECO:0007669"/>
    <property type="project" value="TreeGrafter"/>
</dbReference>
<dbReference type="InterPro" id="IPR004843">
    <property type="entry name" value="Calcineurin-like_PHP"/>
</dbReference>
<dbReference type="Proteomes" id="UP000218151">
    <property type="component" value="Unassembled WGS sequence"/>
</dbReference>
<keyword evidence="5" id="KW-1185">Reference proteome</keyword>